<reference evidence="2" key="1">
    <citation type="submission" date="2016-10" db="EMBL/GenBank/DDBJ databases">
        <authorList>
            <person name="Varghese N."/>
            <person name="Submissions S."/>
        </authorList>
    </citation>
    <scope>NUCLEOTIDE SEQUENCE [LARGE SCALE GENOMIC DNA]</scope>
    <source>
        <strain evidence="2">DSM 16522</strain>
    </source>
</reference>
<sequence>MEIRCQKLNVLRNVDNFLMAHMPNNSTGIKRFILEFIFFKLIR</sequence>
<dbReference type="EMBL" id="FOVO01000028">
    <property type="protein sequence ID" value="SFN87629.1"/>
    <property type="molecule type" value="Genomic_DNA"/>
</dbReference>
<gene>
    <name evidence="1" type="ORF">SAMN05421579_1281</name>
</gene>
<keyword evidence="2" id="KW-1185">Reference proteome</keyword>
<accession>A0A1I5CKU9</accession>
<evidence type="ECO:0000313" key="1">
    <source>
        <dbReference type="EMBL" id="SFN87629.1"/>
    </source>
</evidence>
<protein>
    <submittedName>
        <fullName evidence="1">Uncharacterized protein</fullName>
    </submittedName>
</protein>
<organism evidence="1 2">
    <name type="scientific">Xenorhabdus japonica</name>
    <dbReference type="NCBI Taxonomy" id="53341"/>
    <lineage>
        <taxon>Bacteria</taxon>
        <taxon>Pseudomonadati</taxon>
        <taxon>Pseudomonadota</taxon>
        <taxon>Gammaproteobacteria</taxon>
        <taxon>Enterobacterales</taxon>
        <taxon>Morganellaceae</taxon>
        <taxon>Xenorhabdus</taxon>
    </lineage>
</organism>
<proteinExistence type="predicted"/>
<name>A0A1I5CKU9_9GAMM</name>
<evidence type="ECO:0000313" key="2">
    <source>
        <dbReference type="Proteomes" id="UP000199011"/>
    </source>
</evidence>
<dbReference type="AlphaFoldDB" id="A0A1I5CKU9"/>
<dbReference type="Proteomes" id="UP000199011">
    <property type="component" value="Unassembled WGS sequence"/>
</dbReference>